<dbReference type="PANTHER" id="PTHR24421:SF10">
    <property type="entry name" value="NITRATE_NITRITE SENSOR PROTEIN NARQ"/>
    <property type="match status" value="1"/>
</dbReference>
<keyword evidence="6" id="KW-0812">Transmembrane</keyword>
<evidence type="ECO:0000313" key="9">
    <source>
        <dbReference type="Proteomes" id="UP000315648"/>
    </source>
</evidence>
<comment type="catalytic activity">
    <reaction evidence="1">
        <text>ATP + protein L-histidine = ADP + protein N-phospho-L-histidine.</text>
        <dbReference type="EC" id="2.7.13.3"/>
    </reaction>
</comment>
<gene>
    <name evidence="8" type="ORF">FPL22_16675</name>
</gene>
<evidence type="ECO:0000256" key="4">
    <source>
        <dbReference type="ARBA" id="ARBA00022777"/>
    </source>
</evidence>
<dbReference type="EC" id="2.7.13.3" evidence="2"/>
<feature type="transmembrane region" description="Helical" evidence="6">
    <location>
        <begin position="172"/>
        <end position="192"/>
    </location>
</feature>
<proteinExistence type="predicted"/>
<feature type="transmembrane region" description="Helical" evidence="6">
    <location>
        <begin position="389"/>
        <end position="409"/>
    </location>
</feature>
<keyword evidence="6" id="KW-0472">Membrane</keyword>
<dbReference type="InterPro" id="IPR003594">
    <property type="entry name" value="HATPase_dom"/>
</dbReference>
<keyword evidence="3" id="KW-0808">Transferase</keyword>
<evidence type="ECO:0000256" key="5">
    <source>
        <dbReference type="ARBA" id="ARBA00023012"/>
    </source>
</evidence>
<dbReference type="SMART" id="SM00387">
    <property type="entry name" value="HATPase_c"/>
    <property type="match status" value="1"/>
</dbReference>
<feature type="transmembrane region" description="Helical" evidence="6">
    <location>
        <begin position="296"/>
        <end position="318"/>
    </location>
</feature>
<comment type="caution">
    <text evidence="8">The sequence shown here is derived from an EMBL/GenBank/DDBJ whole genome shotgun (WGS) entry which is preliminary data.</text>
</comment>
<evidence type="ECO:0000256" key="3">
    <source>
        <dbReference type="ARBA" id="ARBA00022679"/>
    </source>
</evidence>
<feature type="transmembrane region" description="Helical" evidence="6">
    <location>
        <begin position="212"/>
        <end position="229"/>
    </location>
</feature>
<sequence length="724" mass="79171">MRTSLFPPGRLLGAVVLYALLTGVVVTLLAVHRPWLGLTLSFDGEAGAAVVTKAAGPSAAIPVGTAFTEVSAEGHGRLRLVARDFIPETDGVLETYEIYDAFLSKQSALAAIQSAPLVTFTDVNGRDWPVNPRAARPIGSLPPEFWVQLAVGVIAWLIAGGVWVFRRSEMSARYLLLSGWSTAVFAPLPAVYSTRELGLPGELFRWLSDLNFMGGSLFAGTMVALLLCYPRRIGPVWLPMVLVLVQFGWFIAQQVGVFESMIFARRMLVMVYVAATFVLAAVQWRGTRRDPVGRAALRWFLLSWLVGSGVFCLLILLPQMFGFDTTSVQGYSFLLFVLVYVGLAFGILRFGLFGLDAWWVHIVTWIGALLMLVVLDLLFLLQLHLSSSMSMSLSLLICGVVWLPLRGFMANRFLSRPKRNRQYAFKAVVDVALTPHAGSREDLWKQCLRDNFDPLHIVAAPYPGLEPAVVDDGLALLIPPVGDLMALRLEYGRGGRALFTPRDLEVAGELIGMLRHVIESRHAYEKGVYVERGRIARDIHDNIGAQLLSALHSREEGHRDDVLRGALADLRGIINDASNPGLSVDEALADLRYETAGRLSAGGVELDWKVDDAVQGTGLPAKTMHALRPLIREAASNVIKHARAKRVGVKILRDADSLTVSIEDDGNGFDRSLVMRGNGLGNMATRVTALNGHIDWSAGGDGQGTRVTFRFPLNSEKEPPCDAS</sequence>
<feature type="transmembrane region" description="Helical" evidence="6">
    <location>
        <begin position="362"/>
        <end position="383"/>
    </location>
</feature>
<evidence type="ECO:0000259" key="7">
    <source>
        <dbReference type="SMART" id="SM00387"/>
    </source>
</evidence>
<feature type="transmembrane region" description="Helical" evidence="6">
    <location>
        <begin position="12"/>
        <end position="31"/>
    </location>
</feature>
<dbReference type="GO" id="GO:0000160">
    <property type="term" value="P:phosphorelay signal transduction system"/>
    <property type="evidence" value="ECO:0007669"/>
    <property type="project" value="UniProtKB-KW"/>
</dbReference>
<evidence type="ECO:0000256" key="2">
    <source>
        <dbReference type="ARBA" id="ARBA00012438"/>
    </source>
</evidence>
<keyword evidence="9" id="KW-1185">Reference proteome</keyword>
<dbReference type="InterPro" id="IPR050482">
    <property type="entry name" value="Sensor_HK_TwoCompSys"/>
</dbReference>
<feature type="transmembrane region" description="Helical" evidence="6">
    <location>
        <begin position="267"/>
        <end position="284"/>
    </location>
</feature>
<dbReference type="RefSeq" id="WP_144354174.1">
    <property type="nucleotide sequence ID" value="NZ_CBCRVV010000010.1"/>
</dbReference>
<dbReference type="AlphaFoldDB" id="A0A556QEG5"/>
<feature type="transmembrane region" description="Helical" evidence="6">
    <location>
        <begin position="330"/>
        <end position="350"/>
    </location>
</feature>
<evidence type="ECO:0000313" key="8">
    <source>
        <dbReference type="EMBL" id="TSJ75032.1"/>
    </source>
</evidence>
<dbReference type="InterPro" id="IPR036890">
    <property type="entry name" value="HATPase_C_sf"/>
</dbReference>
<dbReference type="Pfam" id="PF02518">
    <property type="entry name" value="HATPase_c"/>
    <property type="match status" value="1"/>
</dbReference>
<dbReference type="Gene3D" id="3.30.565.10">
    <property type="entry name" value="Histidine kinase-like ATPase, C-terminal domain"/>
    <property type="match status" value="1"/>
</dbReference>
<feature type="transmembrane region" description="Helical" evidence="6">
    <location>
        <begin position="236"/>
        <end position="255"/>
    </location>
</feature>
<evidence type="ECO:0000256" key="6">
    <source>
        <dbReference type="SAM" id="Phobius"/>
    </source>
</evidence>
<organism evidence="8 9">
    <name type="scientific">Rariglobus hedericola</name>
    <dbReference type="NCBI Taxonomy" id="2597822"/>
    <lineage>
        <taxon>Bacteria</taxon>
        <taxon>Pseudomonadati</taxon>
        <taxon>Verrucomicrobiota</taxon>
        <taxon>Opitutia</taxon>
        <taxon>Opitutales</taxon>
        <taxon>Opitutaceae</taxon>
        <taxon>Rariglobus</taxon>
    </lineage>
</organism>
<protein>
    <recommendedName>
        <fullName evidence="2">histidine kinase</fullName>
        <ecNumber evidence="2">2.7.13.3</ecNumber>
    </recommendedName>
</protein>
<keyword evidence="6" id="KW-1133">Transmembrane helix</keyword>
<evidence type="ECO:0000256" key="1">
    <source>
        <dbReference type="ARBA" id="ARBA00000085"/>
    </source>
</evidence>
<feature type="transmembrane region" description="Helical" evidence="6">
    <location>
        <begin position="145"/>
        <end position="165"/>
    </location>
</feature>
<keyword evidence="5" id="KW-0902">Two-component regulatory system</keyword>
<dbReference type="GO" id="GO:0004673">
    <property type="term" value="F:protein histidine kinase activity"/>
    <property type="evidence" value="ECO:0007669"/>
    <property type="project" value="UniProtKB-EC"/>
</dbReference>
<dbReference type="EMBL" id="VMBG01000004">
    <property type="protein sequence ID" value="TSJ75032.1"/>
    <property type="molecule type" value="Genomic_DNA"/>
</dbReference>
<feature type="domain" description="Histidine kinase/HSP90-like ATPase" evidence="7">
    <location>
        <begin position="622"/>
        <end position="715"/>
    </location>
</feature>
<accession>A0A556QEG5</accession>
<dbReference type="CDD" id="cd16917">
    <property type="entry name" value="HATPase_UhpB-NarQ-NarX-like"/>
    <property type="match status" value="1"/>
</dbReference>
<dbReference type="Proteomes" id="UP000315648">
    <property type="component" value="Unassembled WGS sequence"/>
</dbReference>
<dbReference type="OrthoDB" id="176246at2"/>
<name>A0A556QEG5_9BACT</name>
<dbReference type="SUPFAM" id="SSF55874">
    <property type="entry name" value="ATPase domain of HSP90 chaperone/DNA topoisomerase II/histidine kinase"/>
    <property type="match status" value="1"/>
</dbReference>
<dbReference type="PANTHER" id="PTHR24421">
    <property type="entry name" value="NITRATE/NITRITE SENSOR PROTEIN NARX-RELATED"/>
    <property type="match status" value="1"/>
</dbReference>
<reference evidence="8 9" key="1">
    <citation type="submission" date="2019-07" db="EMBL/GenBank/DDBJ databases">
        <title>Description of 53C-WASEF.</title>
        <authorList>
            <person name="Pitt A."/>
            <person name="Hahn M.W."/>
        </authorList>
    </citation>
    <scope>NUCLEOTIDE SEQUENCE [LARGE SCALE GENOMIC DNA]</scope>
    <source>
        <strain evidence="8 9">53C-WASEF</strain>
    </source>
</reference>
<keyword evidence="4" id="KW-0418">Kinase</keyword>